<comment type="caution">
    <text evidence="2">The sequence shown here is derived from an EMBL/GenBank/DDBJ whole genome shotgun (WGS) entry which is preliminary data.</text>
</comment>
<keyword evidence="3" id="KW-1185">Reference proteome</keyword>
<sequence length="438" mass="40955">MHHKYGGGARVFGLRGRAPAAALAVGLALGVVGMTGQEASAQSPCGTNGVFSSGPPPTCTYTTTGEDTFTVPSGVTSIHVVADGAAGTTSSGAGGAGAQVTADVPVTPGSTLYVEVGVGGGPGGTTHGGAGGGESDLRTCSATSSGCMLTGDSADPRWLVGAGGGGGGGGALSLSGGAGGVGLAYCNPGTDGTGAAGAGPGTGGTCTSGGTGGGGSAGPQSNGGGGTPGAGGSGGSYPFGAGGGGGGAGFWGGGGGATGTNAGAGGGGGSSFAFASASNVSTVANPTGTPSVTISYTSAPNVVTRPSRTRLRVGSTVVDRATVTGNAQEGNPAASGATVTFFVCGPPATSCTSGGTAVDGPRPLTATSPTTATATSPPFRPTVAGTYCWRAEYSGNPNYAAVSADGSNECFTVRAKGGGGGRHWHDHHWYDNLSHPHR</sequence>
<evidence type="ECO:0008006" key="4">
    <source>
        <dbReference type="Google" id="ProtNLM"/>
    </source>
</evidence>
<name>A0ABP6LJ00_9ACTN</name>
<organism evidence="2 3">
    <name type="scientific">Streptomyces glomeratus</name>
    <dbReference type="NCBI Taxonomy" id="284452"/>
    <lineage>
        <taxon>Bacteria</taxon>
        <taxon>Bacillati</taxon>
        <taxon>Actinomycetota</taxon>
        <taxon>Actinomycetes</taxon>
        <taxon>Kitasatosporales</taxon>
        <taxon>Streptomycetaceae</taxon>
        <taxon>Streptomyces</taxon>
    </lineage>
</organism>
<dbReference type="EMBL" id="BAAAUF010000018">
    <property type="protein sequence ID" value="GAA3042987.1"/>
    <property type="molecule type" value="Genomic_DNA"/>
</dbReference>
<gene>
    <name evidence="2" type="ORF">GCM10010448_27180</name>
</gene>
<reference evidence="3" key="1">
    <citation type="journal article" date="2019" name="Int. J. Syst. Evol. Microbiol.">
        <title>The Global Catalogue of Microorganisms (GCM) 10K type strain sequencing project: providing services to taxonomists for standard genome sequencing and annotation.</title>
        <authorList>
            <consortium name="The Broad Institute Genomics Platform"/>
            <consortium name="The Broad Institute Genome Sequencing Center for Infectious Disease"/>
            <person name="Wu L."/>
            <person name="Ma J."/>
        </authorList>
    </citation>
    <scope>NUCLEOTIDE SEQUENCE [LARGE SCALE GENOMIC DNA]</scope>
    <source>
        <strain evidence="3">JCM 9091</strain>
    </source>
</reference>
<evidence type="ECO:0000313" key="3">
    <source>
        <dbReference type="Proteomes" id="UP001501532"/>
    </source>
</evidence>
<dbReference type="RefSeq" id="WP_267971501.1">
    <property type="nucleotide sequence ID" value="NZ_BAAAUF010000018.1"/>
</dbReference>
<evidence type="ECO:0000256" key="1">
    <source>
        <dbReference type="SAM" id="MobiDB-lite"/>
    </source>
</evidence>
<protein>
    <recommendedName>
        <fullName evidence="4">Bacterial Ig-like domain-containing protein</fullName>
    </recommendedName>
</protein>
<dbReference type="Proteomes" id="UP001501532">
    <property type="component" value="Unassembled WGS sequence"/>
</dbReference>
<feature type="region of interest" description="Disordered" evidence="1">
    <location>
        <begin position="210"/>
        <end position="231"/>
    </location>
</feature>
<accession>A0ABP6LJ00</accession>
<evidence type="ECO:0000313" key="2">
    <source>
        <dbReference type="EMBL" id="GAA3042987.1"/>
    </source>
</evidence>
<proteinExistence type="predicted"/>